<feature type="region of interest" description="Disordered" evidence="2">
    <location>
        <begin position="2036"/>
        <end position="2079"/>
    </location>
</feature>
<dbReference type="FunFam" id="1.25.10.10:FF:001267">
    <property type="entry name" value="Putative transformation/transcription domain-associated protein"/>
    <property type="match status" value="1"/>
</dbReference>
<dbReference type="GO" id="GO:0035267">
    <property type="term" value="C:NuA4 histone acetyltransferase complex"/>
    <property type="evidence" value="ECO:0007669"/>
    <property type="project" value="TreeGrafter"/>
</dbReference>
<dbReference type="PROSITE" id="PS50290">
    <property type="entry name" value="PI3_4_KINASE_3"/>
    <property type="match status" value="1"/>
</dbReference>
<dbReference type="GO" id="GO:0006281">
    <property type="term" value="P:DNA repair"/>
    <property type="evidence" value="ECO:0007669"/>
    <property type="project" value="TreeGrafter"/>
</dbReference>
<dbReference type="CDD" id="cd05163">
    <property type="entry name" value="PIKK_TRRAP"/>
    <property type="match status" value="1"/>
</dbReference>
<dbReference type="EMBL" id="LRGB01001009">
    <property type="protein sequence ID" value="KZS13888.1"/>
    <property type="molecule type" value="Genomic_DNA"/>
</dbReference>
<evidence type="ECO:0000259" key="3">
    <source>
        <dbReference type="PROSITE" id="PS50290"/>
    </source>
</evidence>
<reference evidence="6 7" key="1">
    <citation type="submission" date="2016-03" db="EMBL/GenBank/DDBJ databases">
        <title>EvidentialGene: Evidence-directed Construction of Genes on Genomes.</title>
        <authorList>
            <person name="Gilbert D.G."/>
            <person name="Choi J.-H."/>
            <person name="Mockaitis K."/>
            <person name="Colbourne J."/>
            <person name="Pfrender M."/>
        </authorList>
    </citation>
    <scope>NUCLEOTIDE SEQUENCE [LARGE SCALE GENOMIC DNA]</scope>
    <source>
        <strain evidence="6 7">Xinb3</strain>
        <tissue evidence="6">Complete organism</tissue>
    </source>
</reference>
<evidence type="ECO:0000313" key="6">
    <source>
        <dbReference type="EMBL" id="KZS13888.1"/>
    </source>
</evidence>
<dbReference type="Pfam" id="PF20206">
    <property type="entry name" value="Tra1_ring"/>
    <property type="match status" value="1"/>
</dbReference>
<dbReference type="PANTHER" id="PTHR11139">
    <property type="entry name" value="ATAXIA TELANGIECTASIA MUTATED ATM -RELATED"/>
    <property type="match status" value="1"/>
</dbReference>
<dbReference type="InterPro" id="IPR046807">
    <property type="entry name" value="Tra1_central"/>
</dbReference>
<dbReference type="InterPro" id="IPR050517">
    <property type="entry name" value="DDR_Repair_Kinase"/>
</dbReference>
<comment type="similarity">
    <text evidence="1">Belongs to the PI3/PI4-kinase family. TRA1 subfamily.</text>
</comment>
<dbReference type="InterPro" id="IPR000403">
    <property type="entry name" value="PI3/4_kinase_cat_dom"/>
</dbReference>
<evidence type="ECO:0000256" key="2">
    <source>
        <dbReference type="SAM" id="MobiDB-lite"/>
    </source>
</evidence>
<dbReference type="Pfam" id="PF00454">
    <property type="entry name" value="PI3_PI4_kinase"/>
    <property type="match status" value="1"/>
</dbReference>
<dbReference type="SUPFAM" id="SSF48371">
    <property type="entry name" value="ARM repeat"/>
    <property type="match status" value="3"/>
</dbReference>
<dbReference type="InterPro" id="IPR011989">
    <property type="entry name" value="ARM-like"/>
</dbReference>
<dbReference type="Pfam" id="PF20175">
    <property type="entry name" value="Tra1_central"/>
    <property type="match status" value="1"/>
</dbReference>
<dbReference type="InterPro" id="IPR011009">
    <property type="entry name" value="Kinase-like_dom_sf"/>
</dbReference>
<protein>
    <submittedName>
        <fullName evidence="6">Transformation/transcription domain-associated protein</fullName>
    </submittedName>
</protein>
<dbReference type="PANTHER" id="PTHR11139:SF1">
    <property type="entry name" value="TRANSFORMATION_TRANSCRIPTION DOMAIN-ASSOCIATED PROTEIN"/>
    <property type="match status" value="1"/>
</dbReference>
<dbReference type="InterPro" id="IPR003151">
    <property type="entry name" value="PIK-rel_kinase_FAT"/>
</dbReference>
<feature type="domain" description="PI3K/PI4K catalytic" evidence="3">
    <location>
        <begin position="3530"/>
        <end position="3854"/>
    </location>
</feature>
<dbReference type="InterPro" id="IPR046805">
    <property type="entry name" value="Tra1_ring"/>
</dbReference>
<evidence type="ECO:0000256" key="1">
    <source>
        <dbReference type="ARBA" id="ARBA00007234"/>
    </source>
</evidence>
<dbReference type="InterPro" id="IPR011990">
    <property type="entry name" value="TPR-like_helical_dom_sf"/>
</dbReference>
<evidence type="ECO:0000259" key="4">
    <source>
        <dbReference type="PROSITE" id="PS51189"/>
    </source>
</evidence>
<dbReference type="GO" id="GO:0004672">
    <property type="term" value="F:protein kinase activity"/>
    <property type="evidence" value="ECO:0007669"/>
    <property type="project" value="UniProtKB-ARBA"/>
</dbReference>
<dbReference type="SMART" id="SM00146">
    <property type="entry name" value="PI3Kc"/>
    <property type="match status" value="1"/>
</dbReference>
<dbReference type="PROSITE" id="PS51189">
    <property type="entry name" value="FAT"/>
    <property type="match status" value="1"/>
</dbReference>
<dbReference type="GO" id="GO:0000124">
    <property type="term" value="C:SAGA complex"/>
    <property type="evidence" value="ECO:0007669"/>
    <property type="project" value="TreeGrafter"/>
</dbReference>
<feature type="region of interest" description="Disordered" evidence="2">
    <location>
        <begin position="472"/>
        <end position="517"/>
    </location>
</feature>
<accession>A0A164X5D9</accession>
<name>A0A164X5D9_9CRUS</name>
<dbReference type="Pfam" id="PF02259">
    <property type="entry name" value="FAT"/>
    <property type="match status" value="1"/>
</dbReference>
<dbReference type="STRING" id="35525.A0A164X5D9"/>
<dbReference type="SUPFAM" id="SSF48452">
    <property type="entry name" value="TPR-like"/>
    <property type="match status" value="1"/>
</dbReference>
<sequence length="3887" mass="437413">MGPSNAVPGFDVVAQMNTFTSFVSMLSDPGAKDENKLKAAQELSENLEIIVSSPQYPAFLDHAMKNFLKILQDSEPLFIAEYNIQQVRKLILEMFHRLPTNEHLRPYVKQSLNLMFRLLERENEDNVLICLRIIIELHKQYRPQYSVEIQTFLQFVKGIYHDLPNHLNKIFEPRSPIKVKDLSELNIEEVLAETFTATVVLTETRTPDGNNISYNLIPKGVLSLKVLQELPIIVVLMYQLYKHNVHQDVAEFIPLIMTTITLQPSTQHKTNPGFNKEIFVDFIGAQIKTLSFLAYIIRIYQEAVAQQAALMVKGILGLLSLCPMEVAHLRKELLIASRHILATDLRLHFIPFMERLFDENLLFGKGWTTNESLRPLAYSTLADLVHHVRQHLPMLDLARAVHLFSKNVHDESLPTSIQTMSCKLLLNLVECIRQRSDVENGPGRELLIEMLEVFVLKFKSIVKLQLPTLMGTKNKQDSNGPITTPSSEPSSPSLSWSQNGSHPQSSSSPSAGNEIKSEDTRSSLILLDEKEKVMKFTVRTAGPAFSITECRSLVKTLVCGVKTITWGCAACKTPLESKTTAASTGKNLQPKETVIFIRLVQWAMKALDVYALNIPSAVVAETTGSLNSTLTGFPAAGVTANRQTVPAQTIRSKEEKEVLEHFAGVFAMMNPQTFKEVFATTIEYVVERIYRNSALQVVANSFLANPSTSAVFATILVEYLLNHMEEMGLNVERSNLYLKLFKLVFGSVSLFAAENEQMLKPHLPHIVNKSMELALSAKEPYNYFLLLRALFRSIGGGSHDLLYQEFLPLLPNLLQSLNSLQSGLHKQHMKDLFVELCLTVPVRLSSLLPYLPMLMDPLVSSLNGSQTLVSQGLRTLELCVDNLQPDFLYEHIQPVRAELMQALWRTLRNPNDQIAHVAFRVLGKFGGGNRKMMVEPQRLDYWDKDSGPCVVIHFQELKQPVSLPVEKIMETAFSALKSSSTEPFYRTQCWEVVRCFLLSSLHLDDDRLVMQRLLSHHSFLEGDVHPVQSPSFQCSDKQARHVHQTAVTAMFVAAAIKELRQAVLPTMVSLVRHYTLVAVVQQAGPFPMLVPGRSAQRILGMDPLVLVDALATIMGHEEKELCKPGHLALVLMLDTASIVLGSKERACKLPLMEYLAERMCSLCYDRAWYAKLGGCIAIKFLFERMAFKWVLDHQYVFLKALLFVMMDLTGEVSSGAIDMAKANLEKMLLLCATPLPELLPSPEIVSAQKKSLHDVTHELVRQVTSPNSTVREQAMHLLQVLARITNQTPTAIMEPHKEVLADMIPPKKHLLRHQPVNAQIGLMDGNTFCTTLKPRLFTIDLNVVEHKVFFHELLSLCEVDDTVLLKLPCYKSVSNLTPLRKSALQALAACHYITQCRDKILNVIFKALSCNNAELQETAFSCMKKILVGTQIEMETVHAAVRPLLLLLGDYRSLSTNVILRLSHTTQLFPHVFNEKLCEQLLQHLRKWLEVVIVAFKTGGNRPVATHSSHGPFSSSTSSSSSLCSNEVKVAIGIIGLFHQIPAASARFLEILCKLVLQTERALGLEPGSPFREPLIKFLLRYPTETIDLLLRDDIIADADWNRFLEHFVRHSDGKPFRGAIKGNTTRLINFVLGGISSESATAKPHALQVTVRILRIIICKDDQWISEQPELINVLTKAWCSGRYDEKKTSDLSIAERKEQRQLAKILLHYFQQHPEEVELLFHLMRALCDRTIPDFYFLKEFLEKTVGQSYGADWKRASFFKFVELFRNPNLGQELKAKILQHIIIPGFSVSFERGEGELLIGTPPTPDQDNNESVVSVFINKVIDPDNPFGTSDAVRILLLQLSCLLVEQASQHIHDAANKRQGNKLRRLMTFAWPCLLSKNCVDPTTRYHGHLLLSHIIAKFAIHKRIVLQVFHSLLKAHAVEARSVVRQALEILTPAMPLRMEDGNTMLTHWTKKIIVEEGHTIAQLVHILQLLVRHYKVYYPVRHHLVQYMITSIQRLGFTPTATLEHKKLAVELAEVVLKWELQRMKDEADSGGESCDETLPSGSQKRAGNDGQPELKKPRLASSSSSGKTLEVSKPIEKTHCDAIANFLLRLACQVNDATSTANSSGEQLSKRCVALLKMALKPDVWPNCELKLAWFDRLFQTADNTPAAATASAATVSAPNFTNICTALDLLTFLLSILRKEQILAGFKPLQRGLSSLMNCVNPKVVRCLHGLLSRLMSVFPTEPTNSNVASKHEELEGLYAAVTKAIYEGLGAYERNTTAPSTSLLGTLMLLKAACTNNPCYIDRLITSFMRALQRMAREHSAPATGDRQTTAASTTTESGFSSCELLILSLDLVKNRVGVMGVEMRKAFIGSILVGLLEKSNEPKVVRSIVRMLDEWMKTKTPIAINQGPSLREKSILLVKMMQCLEKRFPDDVELNIAFLELINFVYCEESLKGSELVSKLEPAFLAGLRCPQPSTRAKFFHVLDTSMRRRLHDRLLYIVCSQNWEAISAHYWIKQCLELILVTSVSGAPIHTAPASALLPGVTSVIATADASERENFSVAGNIKEEPEELLDVFAHVKEDDIDMDLSNAPNDPLTPSGVNKTGLATLVNRQVKFLESGREITSAQFLEAVAQLAHMDTSLAEVLWLDLFPRIWKVLGERQQQALSVELVPFLCSGAHVVQRDCQPSAINTFAEALSLCVPPIRIKPCLLKYLGKSHNLWHRTTLMLEQLAFDSGNSTAHTKVKQKEAGNDFDLDPGAVSHHETLDALSEMYSTLKEEDLWSGLWQRRAHLPETIIAVAYEQQGFFEQAQGTYELAMTKVRQEFANTPAPISLQSEYRLLEDHWMRCGKELNQWELLQEFGCSPECLNYQLVLESAWRTPNWVVVRDALTQLEQACPKEYAWKVNLYRGFLAMCHPEEQHTNMVERYVELASSLCIREWRRLPAIVSHVHLTTLQAAQQVVELQEAAQIHQGLLQSRPGTLHDVKAIVKTWRNRLPVIADDLSHWSDVFTWRQHHYQFIVSHYDQQSDQQASAQSMLGVHASAQAIIHFGKVARKHNLTGVCLDSLARIYSIPSVPIVDCFQKIRQQVKCYLQAANVLGKNELQEGLEVIESTNLKYFAKEMTAELYALKGMLLAQIGRPDDANKAFSAAVQMHDTLVKAWALWGDHLEQVFTKDSRNIGIGISAITCFLHACRHQNESKSRKYLAKVLWLLTYDDDKLSLAEALDKYCVGVPPVQWLPWIPQLLVCLVRDEGKLVLNLLSQVGRMFPQAVYFPIRTLYLTLKIEQRERYKSAELAATQATADSGSTVGNGTPQASTPVAAGAEAAGPIKATEPMWRCSRIMHMQRDLHPTVLSSLEGIVDQMVWFRENWYEEVLRQLRQGLAKCYAIAFENRGSVAEATITPHTLSFVKKLVATFGIGIENIANSASGSFSSAASESLARRAQATAQDPVFQRMKTQFSTDFDFTLPGAMKLHNLIHKLKKWIKILEAKTKLLPRSFLIEEKCRFLSNFNLQTAEVELPGEFLLPKHTHYYVRIARFLPRVEIVQKHNTAARRLYIRGHNGKIYPYLVVNDAGLGDARREERVLQLLRMLNNYLNKHKETSKRFLNFTVPRVVAVSPQMRLVEDNPSSATLLDIYRLRCVKRNIEHDMPIAKYYERLATIQARGCQASHQVLRDIHKDVQQIMVPRTLLREWANVTFPTATFYWTFRKMLTLQMALVNLAEYVLHLTRLNADMLYIHQDSGLLSVSYFKFDVEDSNGELDANRPVPFRLTPNLADFLTMIGVAGPLTASMIAAARCLVQPSVKVSAILKAILRDEMIAWHKKKTADEKEKEGGGSVQVEGDILIGLVNKAVTAIINRLQSLSTFDGNESKVSTLVAAANSNDNLCRMDPAWHPWL</sequence>
<dbReference type="InterPro" id="IPR016024">
    <property type="entry name" value="ARM-type_fold"/>
</dbReference>
<dbReference type="Proteomes" id="UP000076858">
    <property type="component" value="Unassembled WGS sequence"/>
</dbReference>
<feature type="domain" description="FATC" evidence="5">
    <location>
        <begin position="3855"/>
        <end position="3887"/>
    </location>
</feature>
<evidence type="ECO:0000313" key="7">
    <source>
        <dbReference type="Proteomes" id="UP000076858"/>
    </source>
</evidence>
<dbReference type="OrthoDB" id="5570127at2759"/>
<feature type="compositionally biased region" description="Low complexity" evidence="2">
    <location>
        <begin position="485"/>
        <end position="513"/>
    </location>
</feature>
<dbReference type="GO" id="GO:0005634">
    <property type="term" value="C:nucleus"/>
    <property type="evidence" value="ECO:0007669"/>
    <property type="project" value="TreeGrafter"/>
</dbReference>
<dbReference type="SMART" id="SM01343">
    <property type="entry name" value="FATC"/>
    <property type="match status" value="1"/>
</dbReference>
<feature type="domain" description="FAT" evidence="4">
    <location>
        <begin position="2700"/>
        <end position="3272"/>
    </location>
</feature>
<comment type="caution">
    <text evidence="6">The sequence shown here is derived from an EMBL/GenBank/DDBJ whole genome shotgun (WGS) entry which is preliminary data.</text>
</comment>
<organism evidence="6 7">
    <name type="scientific">Daphnia magna</name>
    <dbReference type="NCBI Taxonomy" id="35525"/>
    <lineage>
        <taxon>Eukaryota</taxon>
        <taxon>Metazoa</taxon>
        <taxon>Ecdysozoa</taxon>
        <taxon>Arthropoda</taxon>
        <taxon>Crustacea</taxon>
        <taxon>Branchiopoda</taxon>
        <taxon>Diplostraca</taxon>
        <taxon>Cladocera</taxon>
        <taxon>Anomopoda</taxon>
        <taxon>Daphniidae</taxon>
        <taxon>Daphnia</taxon>
    </lineage>
</organism>
<proteinExistence type="inferred from homology"/>
<feature type="compositionally biased region" description="Polar residues" evidence="2">
    <location>
        <begin position="472"/>
        <end position="484"/>
    </location>
</feature>
<keyword evidence="7" id="KW-1185">Reference proteome</keyword>
<dbReference type="PROSITE" id="PS51190">
    <property type="entry name" value="FATC"/>
    <property type="match status" value="1"/>
</dbReference>
<dbReference type="Gene3D" id="1.25.10.10">
    <property type="entry name" value="Leucine-rich Repeat Variant"/>
    <property type="match status" value="1"/>
</dbReference>
<evidence type="ECO:0000259" key="5">
    <source>
        <dbReference type="PROSITE" id="PS51190"/>
    </source>
</evidence>
<dbReference type="GO" id="GO:0006355">
    <property type="term" value="P:regulation of DNA-templated transcription"/>
    <property type="evidence" value="ECO:0007669"/>
    <property type="project" value="TreeGrafter"/>
</dbReference>
<dbReference type="InterPro" id="IPR014009">
    <property type="entry name" value="PIK_FAT"/>
</dbReference>
<dbReference type="InterPro" id="IPR003152">
    <property type="entry name" value="FATC_dom"/>
</dbReference>
<dbReference type="SUPFAM" id="SSF56112">
    <property type="entry name" value="Protein kinase-like (PK-like)"/>
    <property type="match status" value="1"/>
</dbReference>
<gene>
    <name evidence="6" type="ORF">APZ42_020877</name>
</gene>